<reference evidence="8 9" key="1">
    <citation type="submission" date="2020-04" db="EMBL/GenBank/DDBJ databases">
        <title>Luteolibacter sp. G-1-1-1 isolated from soil.</title>
        <authorList>
            <person name="Dahal R.H."/>
        </authorList>
    </citation>
    <scope>NUCLEOTIDE SEQUENCE [LARGE SCALE GENOMIC DNA]</scope>
    <source>
        <strain evidence="8 9">G-1-1-1</strain>
    </source>
</reference>
<evidence type="ECO:0000256" key="5">
    <source>
        <dbReference type="ARBA" id="ARBA00035648"/>
    </source>
</evidence>
<feature type="domain" description="Endoribonuclease YicC-like C-terminal" evidence="7">
    <location>
        <begin position="172"/>
        <end position="291"/>
    </location>
</feature>
<dbReference type="PANTHER" id="PTHR30636">
    <property type="entry name" value="UPF0701 PROTEIN YICC"/>
    <property type="match status" value="1"/>
</dbReference>
<proteinExistence type="inferred from homology"/>
<evidence type="ECO:0000256" key="3">
    <source>
        <dbReference type="ARBA" id="ARBA00022759"/>
    </source>
</evidence>
<dbReference type="InterPro" id="IPR005229">
    <property type="entry name" value="YicC/YloC-like"/>
</dbReference>
<accession>A0A858RPJ8</accession>
<dbReference type="Pfam" id="PF03755">
    <property type="entry name" value="YicC-like_N"/>
    <property type="match status" value="1"/>
</dbReference>
<evidence type="ECO:0000259" key="6">
    <source>
        <dbReference type="Pfam" id="PF03755"/>
    </source>
</evidence>
<protein>
    <submittedName>
        <fullName evidence="8">YicC family protein</fullName>
    </submittedName>
</protein>
<dbReference type="AlphaFoldDB" id="A0A858RPJ8"/>
<keyword evidence="3" id="KW-0255">Endonuclease</keyword>
<evidence type="ECO:0000256" key="2">
    <source>
        <dbReference type="ARBA" id="ARBA00022722"/>
    </source>
</evidence>
<keyword evidence="9" id="KW-1185">Reference proteome</keyword>
<dbReference type="GO" id="GO:0016787">
    <property type="term" value="F:hydrolase activity"/>
    <property type="evidence" value="ECO:0007669"/>
    <property type="project" value="UniProtKB-KW"/>
</dbReference>
<dbReference type="Proteomes" id="UP000501812">
    <property type="component" value="Chromosome"/>
</dbReference>
<gene>
    <name evidence="8" type="ORF">HHL09_20430</name>
</gene>
<feature type="domain" description="Endoribonuclease YicC-like N-terminal" evidence="6">
    <location>
        <begin position="1"/>
        <end position="155"/>
    </location>
</feature>
<keyword evidence="2" id="KW-0540">Nuclease</keyword>
<keyword evidence="4" id="KW-0378">Hydrolase</keyword>
<comment type="similarity">
    <text evidence="5">Belongs to the YicC/YloC family.</text>
</comment>
<sequence length="291" mass="32196">MHSMTGFGRGSATADEGTATVEIACVNRKQAEVVVQSAREFTELEPKIRRAVLNTISRGRIQVTIQFERASGSTAPVSVDLRLVDALESAFDAISEHTGRNVLPEAADFLRTSGIIRIEEGGVSADAAWTAIEPALEVAIEQVLAMRAAEGEDLAKDLSTRLDLLEKTAISIAELAPARPERYRELLTKRLRDAGLELELQDERVLRELVIFADRSDVSEEITRLDSHFRKFREYMAGSEPAGRPLDFLCQEIHREFNTIGSKASDAGIAQHVVEAKTELEKIREQVQNVE</sequence>
<evidence type="ECO:0000256" key="1">
    <source>
        <dbReference type="ARBA" id="ARBA00001968"/>
    </source>
</evidence>
<name>A0A858RPJ8_9BACT</name>
<dbReference type="KEGG" id="luo:HHL09_20430"/>
<dbReference type="Pfam" id="PF08340">
    <property type="entry name" value="YicC-like_C"/>
    <property type="match status" value="1"/>
</dbReference>
<evidence type="ECO:0000256" key="4">
    <source>
        <dbReference type="ARBA" id="ARBA00022801"/>
    </source>
</evidence>
<dbReference type="PANTHER" id="PTHR30636:SF3">
    <property type="entry name" value="UPF0701 PROTEIN YICC"/>
    <property type="match status" value="1"/>
</dbReference>
<dbReference type="GO" id="GO:0004521">
    <property type="term" value="F:RNA endonuclease activity"/>
    <property type="evidence" value="ECO:0007669"/>
    <property type="project" value="InterPro"/>
</dbReference>
<dbReference type="EMBL" id="CP051774">
    <property type="protein sequence ID" value="QJE98050.1"/>
    <property type="molecule type" value="Genomic_DNA"/>
</dbReference>
<dbReference type="InterPro" id="IPR013527">
    <property type="entry name" value="YicC-like_N"/>
</dbReference>
<comment type="cofactor">
    <cofactor evidence="1">
        <name>a divalent metal cation</name>
        <dbReference type="ChEBI" id="CHEBI:60240"/>
    </cofactor>
</comment>
<dbReference type="InterPro" id="IPR013551">
    <property type="entry name" value="YicC-like_C"/>
</dbReference>
<evidence type="ECO:0000313" key="9">
    <source>
        <dbReference type="Proteomes" id="UP000501812"/>
    </source>
</evidence>
<evidence type="ECO:0000313" key="8">
    <source>
        <dbReference type="EMBL" id="QJE98050.1"/>
    </source>
</evidence>
<dbReference type="NCBIfam" id="TIGR00255">
    <property type="entry name" value="YicC/YloC family endoribonuclease"/>
    <property type="match status" value="1"/>
</dbReference>
<organism evidence="8 9">
    <name type="scientific">Luteolibacter luteus</name>
    <dbReference type="NCBI Taxonomy" id="2728835"/>
    <lineage>
        <taxon>Bacteria</taxon>
        <taxon>Pseudomonadati</taxon>
        <taxon>Verrucomicrobiota</taxon>
        <taxon>Verrucomicrobiia</taxon>
        <taxon>Verrucomicrobiales</taxon>
        <taxon>Verrucomicrobiaceae</taxon>
        <taxon>Luteolibacter</taxon>
    </lineage>
</organism>
<evidence type="ECO:0000259" key="7">
    <source>
        <dbReference type="Pfam" id="PF08340"/>
    </source>
</evidence>
<dbReference type="RefSeq" id="WP_169456489.1">
    <property type="nucleotide sequence ID" value="NZ_CP051774.1"/>
</dbReference>